<dbReference type="Gene3D" id="3.30.70.590">
    <property type="entry name" value="Poly(A) polymerase predicted RNA binding domain"/>
    <property type="match status" value="1"/>
</dbReference>
<dbReference type="AlphaFoldDB" id="A0A087V0R8"/>
<dbReference type="OrthoDB" id="7383405at2759"/>
<keyword evidence="2" id="KW-0547">Nucleotide-binding</keyword>
<evidence type="ECO:0000256" key="1">
    <source>
        <dbReference type="ARBA" id="ARBA00022679"/>
    </source>
</evidence>
<reference evidence="5 6" key="1">
    <citation type="submission" date="2013-11" db="EMBL/GenBank/DDBJ databases">
        <title>Genome sequencing of Stegodyphus mimosarum.</title>
        <authorList>
            <person name="Bechsgaard J."/>
        </authorList>
    </citation>
    <scope>NUCLEOTIDE SEQUENCE [LARGE SCALE GENOMIC DNA]</scope>
</reference>
<dbReference type="GO" id="GO:0005524">
    <property type="term" value="F:ATP binding"/>
    <property type="evidence" value="ECO:0007669"/>
    <property type="project" value="UniProtKB-KW"/>
</dbReference>
<dbReference type="Pfam" id="PF04926">
    <property type="entry name" value="PAP_RNA-bind"/>
    <property type="match status" value="1"/>
</dbReference>
<sequence>MVTASAVTKEDHLICGLVESKLRILIAHVERQPYVNLVHVNPEAFTTSLEAE</sequence>
<keyword evidence="3" id="KW-0067">ATP-binding</keyword>
<dbReference type="EMBL" id="KL814527">
    <property type="protein sequence ID" value="KFM83207.1"/>
    <property type="molecule type" value="Genomic_DNA"/>
</dbReference>
<dbReference type="InterPro" id="IPR007010">
    <property type="entry name" value="PolA_pol_RNA-bd_dom"/>
</dbReference>
<evidence type="ECO:0000259" key="4">
    <source>
        <dbReference type="Pfam" id="PF04926"/>
    </source>
</evidence>
<evidence type="ECO:0000256" key="2">
    <source>
        <dbReference type="ARBA" id="ARBA00022741"/>
    </source>
</evidence>
<gene>
    <name evidence="5" type="ORF">X975_02420</name>
</gene>
<proteinExistence type="predicted"/>
<keyword evidence="6" id="KW-1185">Reference proteome</keyword>
<feature type="non-terminal residue" evidence="5">
    <location>
        <position position="52"/>
    </location>
</feature>
<evidence type="ECO:0000313" key="5">
    <source>
        <dbReference type="EMBL" id="KFM83207.1"/>
    </source>
</evidence>
<accession>A0A087V0R8</accession>
<keyword evidence="1" id="KW-0808">Transferase</keyword>
<protein>
    <submittedName>
        <fullName evidence="5">Poly(A) polymerase gamma</fullName>
    </submittedName>
</protein>
<organism evidence="5 6">
    <name type="scientific">Stegodyphus mimosarum</name>
    <name type="common">African social velvet spider</name>
    <dbReference type="NCBI Taxonomy" id="407821"/>
    <lineage>
        <taxon>Eukaryota</taxon>
        <taxon>Metazoa</taxon>
        <taxon>Ecdysozoa</taxon>
        <taxon>Arthropoda</taxon>
        <taxon>Chelicerata</taxon>
        <taxon>Arachnida</taxon>
        <taxon>Araneae</taxon>
        <taxon>Araneomorphae</taxon>
        <taxon>Entelegynae</taxon>
        <taxon>Eresoidea</taxon>
        <taxon>Eresidae</taxon>
        <taxon>Stegodyphus</taxon>
    </lineage>
</organism>
<dbReference type="GO" id="GO:0003723">
    <property type="term" value="F:RNA binding"/>
    <property type="evidence" value="ECO:0007669"/>
    <property type="project" value="InterPro"/>
</dbReference>
<evidence type="ECO:0000313" key="6">
    <source>
        <dbReference type="Proteomes" id="UP000054359"/>
    </source>
</evidence>
<feature type="domain" description="Poly(A) polymerase RNA-binding" evidence="4">
    <location>
        <begin position="2"/>
        <end position="49"/>
    </location>
</feature>
<dbReference type="InterPro" id="IPR011068">
    <property type="entry name" value="NuclTrfase_I-like_C"/>
</dbReference>
<dbReference type="GO" id="GO:0031123">
    <property type="term" value="P:RNA 3'-end processing"/>
    <property type="evidence" value="ECO:0007669"/>
    <property type="project" value="InterPro"/>
</dbReference>
<dbReference type="Proteomes" id="UP000054359">
    <property type="component" value="Unassembled WGS sequence"/>
</dbReference>
<dbReference type="GO" id="GO:0016779">
    <property type="term" value="F:nucleotidyltransferase activity"/>
    <property type="evidence" value="ECO:0007669"/>
    <property type="project" value="InterPro"/>
</dbReference>
<name>A0A087V0R8_STEMI</name>
<dbReference type="STRING" id="407821.A0A087V0R8"/>
<evidence type="ECO:0000256" key="3">
    <source>
        <dbReference type="ARBA" id="ARBA00022840"/>
    </source>
</evidence>
<dbReference type="SUPFAM" id="SSF55003">
    <property type="entry name" value="PAP/Archaeal CCA-adding enzyme, C-terminal domain"/>
    <property type="match status" value="1"/>
</dbReference>